<dbReference type="Gene3D" id="1.20.920.10">
    <property type="entry name" value="Bromodomain-like"/>
    <property type="match status" value="1"/>
</dbReference>
<sequence length="742" mass="82942">MEDPAGSPISALQARPIQKTNNHPENDLAVDQPLNGQEYSLSRLITLVSHAKTDPFCWYCHSEVAQTDQSRCPECCRLFHSHCWTELRSLLEKSPQYASASGGQRIDICVECWGTFEEQHKMDCLISKLGAERTRRFFFYMINFVHDKLQMENAGPFSKPDHGPECIEVVCPFALQVIQERTANDQYSTCSDFLSELRGLAHRSIVVHGENSGYTRAAKYILSTCVQLCGSMEWCDECFERAYPRDKEPFGAAILRAVVEPCSRLHTVACVSIRGALWPVLVLARRNDFFHVRFFGSLELGRIHKSLMFHLTEDFELDGSWPEALDPKQGNNSAYQNAIRQCRLHISKLLLRSKSKVNFCPSLTPFDGRLTVRCTAPNGPSVIRQGSTPPRPIDISSLPPKRKSPEPEVQELPLPPVPSPKQRAGYTRDFVVTKSIFYPPKTEVPQPALSHGVPVSTAATTGARVNVGAFNTVQQQVPSASRLASRNFLYSSRKSLPRRFPNLAETKKTGSTKTLNTTINRVELPEVLPLTNVLHADTVSEDKETPIDQGYPDDQVRMPQDEDFLYHSEFATAAVGRLNDTTEAFPSEASSVSLGQVLCRGAQSPDLVPPGNLTSEQTHQTALRKRPSNKAPSDLIGAPCGEPALADTRPFAEYISSEIRRIASLQEEETKLIQENLVQINEEFTAKMTNLRNDLVSMNKRRLEQMEKVVNTAVTLLSNHRVPARVDPASTGSTFRRRQDIL</sequence>
<dbReference type="PANTHER" id="PTHR46379">
    <property type="entry name" value="ZINC FINGER MYND DOMAIN-CONTAINING"/>
    <property type="match status" value="1"/>
</dbReference>
<dbReference type="SUPFAM" id="SSF47370">
    <property type="entry name" value="Bromodomain"/>
    <property type="match status" value="1"/>
</dbReference>
<dbReference type="GO" id="GO:0009966">
    <property type="term" value="P:regulation of signal transduction"/>
    <property type="evidence" value="ECO:0007669"/>
    <property type="project" value="TreeGrafter"/>
</dbReference>
<gene>
    <name evidence="4" type="primary">RvY_13826</name>
    <name evidence="4" type="synonym">RvY_13826.1</name>
    <name evidence="4" type="ORF">RvY_13826-1</name>
</gene>
<dbReference type="STRING" id="947166.A0A1D1VP91"/>
<accession>A0A1D1VP91</accession>
<feature type="region of interest" description="Disordered" evidence="2">
    <location>
        <begin position="377"/>
        <end position="424"/>
    </location>
</feature>
<protein>
    <recommendedName>
        <fullName evidence="3">Bromo domain-containing protein</fullName>
    </recommendedName>
</protein>
<dbReference type="AlphaFoldDB" id="A0A1D1VP91"/>
<dbReference type="GO" id="GO:0034243">
    <property type="term" value="P:regulation of transcription elongation by RNA polymerase II"/>
    <property type="evidence" value="ECO:0007669"/>
    <property type="project" value="InterPro"/>
</dbReference>
<dbReference type="Pfam" id="PF00439">
    <property type="entry name" value="Bromodomain"/>
    <property type="match status" value="1"/>
</dbReference>
<keyword evidence="5" id="KW-1185">Reference proteome</keyword>
<dbReference type="Proteomes" id="UP000186922">
    <property type="component" value="Unassembled WGS sequence"/>
</dbReference>
<dbReference type="InterPro" id="IPR001487">
    <property type="entry name" value="Bromodomain"/>
</dbReference>
<organism evidence="4 5">
    <name type="scientific">Ramazzottius varieornatus</name>
    <name type="common">Water bear</name>
    <name type="synonym">Tardigrade</name>
    <dbReference type="NCBI Taxonomy" id="947166"/>
    <lineage>
        <taxon>Eukaryota</taxon>
        <taxon>Metazoa</taxon>
        <taxon>Ecdysozoa</taxon>
        <taxon>Tardigrada</taxon>
        <taxon>Eutardigrada</taxon>
        <taxon>Parachela</taxon>
        <taxon>Hypsibioidea</taxon>
        <taxon>Ramazzottiidae</taxon>
        <taxon>Ramazzottius</taxon>
    </lineage>
</organism>
<name>A0A1D1VP91_RAMVA</name>
<evidence type="ECO:0000313" key="4">
    <source>
        <dbReference type="EMBL" id="GAV03397.1"/>
    </source>
</evidence>
<reference evidence="4 5" key="1">
    <citation type="journal article" date="2016" name="Nat. Commun.">
        <title>Extremotolerant tardigrade genome and improved radiotolerance of human cultured cells by tardigrade-unique protein.</title>
        <authorList>
            <person name="Hashimoto T."/>
            <person name="Horikawa D.D."/>
            <person name="Saito Y."/>
            <person name="Kuwahara H."/>
            <person name="Kozuka-Hata H."/>
            <person name="Shin-I T."/>
            <person name="Minakuchi Y."/>
            <person name="Ohishi K."/>
            <person name="Motoyama A."/>
            <person name="Aizu T."/>
            <person name="Enomoto A."/>
            <person name="Kondo K."/>
            <person name="Tanaka S."/>
            <person name="Hara Y."/>
            <person name="Koshikawa S."/>
            <person name="Sagara H."/>
            <person name="Miura T."/>
            <person name="Yokobori S."/>
            <person name="Miyagawa K."/>
            <person name="Suzuki Y."/>
            <person name="Kubo T."/>
            <person name="Oyama M."/>
            <person name="Kohara Y."/>
            <person name="Fujiyama A."/>
            <person name="Arakawa K."/>
            <person name="Katayama T."/>
            <person name="Toyoda A."/>
            <person name="Kunieda T."/>
        </authorList>
    </citation>
    <scope>NUCLEOTIDE SEQUENCE [LARGE SCALE GENOMIC DNA]</scope>
    <source>
        <strain evidence="4 5">YOKOZUNA-1</strain>
    </source>
</reference>
<dbReference type="EMBL" id="BDGG01000009">
    <property type="protein sequence ID" value="GAV03397.1"/>
    <property type="molecule type" value="Genomic_DNA"/>
</dbReference>
<dbReference type="PANTHER" id="PTHR46379:SF1">
    <property type="entry name" value="ZINC FINGER MYND DOMAIN-CONTAINING PROTEIN 11"/>
    <property type="match status" value="1"/>
</dbReference>
<dbReference type="InterPro" id="IPR036427">
    <property type="entry name" value="Bromodomain-like_sf"/>
</dbReference>
<evidence type="ECO:0000259" key="3">
    <source>
        <dbReference type="Pfam" id="PF00439"/>
    </source>
</evidence>
<dbReference type="OrthoDB" id="10070875at2759"/>
<dbReference type="GO" id="GO:0003714">
    <property type="term" value="F:transcription corepressor activity"/>
    <property type="evidence" value="ECO:0007669"/>
    <property type="project" value="InterPro"/>
</dbReference>
<proteinExistence type="predicted"/>
<feature type="domain" description="Bromo" evidence="3">
    <location>
        <begin position="146"/>
        <end position="219"/>
    </location>
</feature>
<comment type="caution">
    <text evidence="4">The sequence shown here is derived from an EMBL/GenBank/DDBJ whole genome shotgun (WGS) entry which is preliminary data.</text>
</comment>
<dbReference type="InterPro" id="IPR047269">
    <property type="entry name" value="ZMY11"/>
</dbReference>
<feature type="region of interest" description="Disordered" evidence="2">
    <location>
        <begin position="1"/>
        <end position="31"/>
    </location>
</feature>
<evidence type="ECO:0000313" key="5">
    <source>
        <dbReference type="Proteomes" id="UP000186922"/>
    </source>
</evidence>
<evidence type="ECO:0000256" key="2">
    <source>
        <dbReference type="SAM" id="MobiDB-lite"/>
    </source>
</evidence>
<evidence type="ECO:0000256" key="1">
    <source>
        <dbReference type="ARBA" id="ARBA00023117"/>
    </source>
</evidence>
<keyword evidence="1" id="KW-0103">Bromodomain</keyword>
<dbReference type="GO" id="GO:0005634">
    <property type="term" value="C:nucleus"/>
    <property type="evidence" value="ECO:0007669"/>
    <property type="project" value="TreeGrafter"/>
</dbReference>